<feature type="signal peptide" evidence="1">
    <location>
        <begin position="1"/>
        <end position="19"/>
    </location>
</feature>
<name>A0A6A1WRD2_9ROSI</name>
<dbReference type="PANTHER" id="PTHR36040:SF5">
    <property type="entry name" value="TRANSMEMBRANE PROTEIN"/>
    <property type="match status" value="1"/>
</dbReference>
<dbReference type="AlphaFoldDB" id="A0A6A1WRD2"/>
<accession>A0A6A1WRD2</accession>
<dbReference type="OrthoDB" id="1160759at2759"/>
<protein>
    <submittedName>
        <fullName evidence="2">Uncharacterized protein</fullName>
    </submittedName>
</protein>
<reference evidence="2 3" key="1">
    <citation type="journal article" date="2019" name="Plant Biotechnol. J.">
        <title>The red bayberry genome and genetic basis of sex determination.</title>
        <authorList>
            <person name="Jia H.M."/>
            <person name="Jia H.J."/>
            <person name="Cai Q.L."/>
            <person name="Wang Y."/>
            <person name="Zhao H.B."/>
            <person name="Yang W.F."/>
            <person name="Wang G.Y."/>
            <person name="Li Y.H."/>
            <person name="Zhan D.L."/>
            <person name="Shen Y.T."/>
            <person name="Niu Q.F."/>
            <person name="Chang L."/>
            <person name="Qiu J."/>
            <person name="Zhao L."/>
            <person name="Xie H.B."/>
            <person name="Fu W.Y."/>
            <person name="Jin J."/>
            <person name="Li X.W."/>
            <person name="Jiao Y."/>
            <person name="Zhou C.C."/>
            <person name="Tu T."/>
            <person name="Chai C.Y."/>
            <person name="Gao J.L."/>
            <person name="Fan L.J."/>
            <person name="van de Weg E."/>
            <person name="Wang J.Y."/>
            <person name="Gao Z.S."/>
        </authorList>
    </citation>
    <scope>NUCLEOTIDE SEQUENCE [LARGE SCALE GENOMIC DNA]</scope>
    <source>
        <tissue evidence="2">Leaves</tissue>
    </source>
</reference>
<dbReference type="EMBL" id="RXIC02000019">
    <property type="protein sequence ID" value="KAB1226337.1"/>
    <property type="molecule type" value="Genomic_DNA"/>
</dbReference>
<keyword evidence="3" id="KW-1185">Reference proteome</keyword>
<sequence length="80" mass="8703">MRFLAALAFSLMLASSSLAADRKVLPSKRLNNEDQKLPEENENANVWYGTSTTVNNHHYIPREDFNGYGGAGGNSENGGS</sequence>
<feature type="chain" id="PRO_5025529464" evidence="1">
    <location>
        <begin position="20"/>
        <end position="80"/>
    </location>
</feature>
<gene>
    <name evidence="2" type="ORF">CJ030_MR1G002807</name>
</gene>
<organism evidence="2 3">
    <name type="scientific">Morella rubra</name>
    <name type="common">Chinese bayberry</name>
    <dbReference type="NCBI Taxonomy" id="262757"/>
    <lineage>
        <taxon>Eukaryota</taxon>
        <taxon>Viridiplantae</taxon>
        <taxon>Streptophyta</taxon>
        <taxon>Embryophyta</taxon>
        <taxon>Tracheophyta</taxon>
        <taxon>Spermatophyta</taxon>
        <taxon>Magnoliopsida</taxon>
        <taxon>eudicotyledons</taxon>
        <taxon>Gunneridae</taxon>
        <taxon>Pentapetalae</taxon>
        <taxon>rosids</taxon>
        <taxon>fabids</taxon>
        <taxon>Fagales</taxon>
        <taxon>Myricaceae</taxon>
        <taxon>Morella</taxon>
    </lineage>
</organism>
<evidence type="ECO:0000256" key="1">
    <source>
        <dbReference type="SAM" id="SignalP"/>
    </source>
</evidence>
<comment type="caution">
    <text evidence="2">The sequence shown here is derived from an EMBL/GenBank/DDBJ whole genome shotgun (WGS) entry which is preliminary data.</text>
</comment>
<proteinExistence type="predicted"/>
<dbReference type="Proteomes" id="UP000516437">
    <property type="component" value="Chromosome 1"/>
</dbReference>
<evidence type="ECO:0000313" key="3">
    <source>
        <dbReference type="Proteomes" id="UP000516437"/>
    </source>
</evidence>
<keyword evidence="1" id="KW-0732">Signal</keyword>
<dbReference type="PANTHER" id="PTHR36040">
    <property type="entry name" value="OS04G0188500 PROTEIN"/>
    <property type="match status" value="1"/>
</dbReference>
<evidence type="ECO:0000313" key="2">
    <source>
        <dbReference type="EMBL" id="KAB1226337.1"/>
    </source>
</evidence>